<organism evidence="1 2">
    <name type="scientific">Exophiala sideris</name>
    <dbReference type="NCBI Taxonomy" id="1016849"/>
    <lineage>
        <taxon>Eukaryota</taxon>
        <taxon>Fungi</taxon>
        <taxon>Dikarya</taxon>
        <taxon>Ascomycota</taxon>
        <taxon>Pezizomycotina</taxon>
        <taxon>Eurotiomycetes</taxon>
        <taxon>Chaetothyriomycetidae</taxon>
        <taxon>Chaetothyriales</taxon>
        <taxon>Herpotrichiellaceae</taxon>
        <taxon>Exophiala</taxon>
    </lineage>
</organism>
<dbReference type="Proteomes" id="UP000053599">
    <property type="component" value="Unassembled WGS sequence"/>
</dbReference>
<evidence type="ECO:0000313" key="2">
    <source>
        <dbReference type="Proteomes" id="UP000053599"/>
    </source>
</evidence>
<accession>A0A0D1Z302</accession>
<dbReference type="AlphaFoldDB" id="A0A0D1Z302"/>
<evidence type="ECO:0000313" key="1">
    <source>
        <dbReference type="EMBL" id="KIV81273.1"/>
    </source>
</evidence>
<reference evidence="1 2" key="1">
    <citation type="submission" date="2015-01" db="EMBL/GenBank/DDBJ databases">
        <title>The Genome Sequence of Exophiala sideris CBS121828.</title>
        <authorList>
            <consortium name="The Broad Institute Genomics Platform"/>
            <person name="Cuomo C."/>
            <person name="de Hoog S."/>
            <person name="Gorbushina A."/>
            <person name="Stielow B."/>
            <person name="Teixiera M."/>
            <person name="Abouelleil A."/>
            <person name="Chapman S.B."/>
            <person name="Priest M."/>
            <person name="Young S.K."/>
            <person name="Wortman J."/>
            <person name="Nusbaum C."/>
            <person name="Birren B."/>
        </authorList>
    </citation>
    <scope>NUCLEOTIDE SEQUENCE [LARGE SCALE GENOMIC DNA]</scope>
    <source>
        <strain evidence="1 2">CBS 121828</strain>
    </source>
</reference>
<protein>
    <submittedName>
        <fullName evidence="1">Uncharacterized protein</fullName>
    </submittedName>
</protein>
<proteinExistence type="predicted"/>
<dbReference type="EMBL" id="KN846952">
    <property type="protein sequence ID" value="KIV81273.1"/>
    <property type="molecule type" value="Genomic_DNA"/>
</dbReference>
<sequence>MARKRSLETVSDEQATEAATLNARVFKKLEKALASDPEVDLLSLFPSNYSTRLKKRKKTVTDNNGIPSLETTLQAQDNYRLPPFQDDVRYLLSFDDVTIID</sequence>
<gene>
    <name evidence="1" type="ORF">PV11_03470</name>
</gene>
<dbReference type="HOGENOM" id="CLU_2291728_0_0_1"/>
<dbReference type="OrthoDB" id="5341676at2759"/>
<name>A0A0D1Z302_9EURO</name>